<dbReference type="PROSITE" id="PS51704">
    <property type="entry name" value="GP_PDE"/>
    <property type="match status" value="1"/>
</dbReference>
<dbReference type="InterPro" id="IPR030395">
    <property type="entry name" value="GP_PDE_dom"/>
</dbReference>
<accession>A0A507C375</accession>
<organism evidence="4 5">
    <name type="scientific">Synchytrium microbalum</name>
    <dbReference type="NCBI Taxonomy" id="1806994"/>
    <lineage>
        <taxon>Eukaryota</taxon>
        <taxon>Fungi</taxon>
        <taxon>Fungi incertae sedis</taxon>
        <taxon>Chytridiomycota</taxon>
        <taxon>Chytridiomycota incertae sedis</taxon>
        <taxon>Chytridiomycetes</taxon>
        <taxon>Synchytriales</taxon>
        <taxon>Synchytriaceae</taxon>
        <taxon>Synchytrium</taxon>
    </lineage>
</organism>
<dbReference type="PANTHER" id="PTHR22958">
    <property type="entry name" value="GLYCEROPHOSPHORYL DIESTER PHOSPHODIESTERASE"/>
    <property type="match status" value="1"/>
</dbReference>
<dbReference type="InterPro" id="IPR051578">
    <property type="entry name" value="GDPD"/>
</dbReference>
<dbReference type="AlphaFoldDB" id="A0A507C375"/>
<dbReference type="GO" id="GO:0046475">
    <property type="term" value="P:glycerophospholipid catabolic process"/>
    <property type="evidence" value="ECO:0007669"/>
    <property type="project" value="TreeGrafter"/>
</dbReference>
<dbReference type="OrthoDB" id="197419at2759"/>
<keyword evidence="1" id="KW-0378">Hydrolase</keyword>
<dbReference type="SUPFAM" id="SSF51695">
    <property type="entry name" value="PLC-like phosphodiesterases"/>
    <property type="match status" value="1"/>
</dbReference>
<dbReference type="Proteomes" id="UP000319731">
    <property type="component" value="Unassembled WGS sequence"/>
</dbReference>
<name>A0A507C375_9FUNG</name>
<proteinExistence type="predicted"/>
<dbReference type="CDD" id="cd08572">
    <property type="entry name" value="GDPD_GDE5_like"/>
    <property type="match status" value="1"/>
</dbReference>
<dbReference type="EMBL" id="QEAO01000017">
    <property type="protein sequence ID" value="TPX33828.1"/>
    <property type="molecule type" value="Genomic_DNA"/>
</dbReference>
<dbReference type="Pfam" id="PF03009">
    <property type="entry name" value="GDPD"/>
    <property type="match status" value="1"/>
</dbReference>
<evidence type="ECO:0000256" key="2">
    <source>
        <dbReference type="SAM" id="MobiDB-lite"/>
    </source>
</evidence>
<feature type="region of interest" description="Disordered" evidence="2">
    <location>
        <begin position="243"/>
        <end position="264"/>
    </location>
</feature>
<dbReference type="GO" id="GO:0047389">
    <property type="term" value="F:glycerophosphocholine phosphodiesterase activity"/>
    <property type="evidence" value="ECO:0007669"/>
    <property type="project" value="TreeGrafter"/>
</dbReference>
<feature type="domain" description="GP-PDE" evidence="3">
    <location>
        <begin position="152"/>
        <end position="450"/>
    </location>
</feature>
<evidence type="ECO:0000256" key="1">
    <source>
        <dbReference type="ARBA" id="ARBA00022801"/>
    </source>
</evidence>
<sequence>MEGQSAIRMPRIMLSNFKFDDGAVKDGAYGVVRLAEGIERGYFVVLKGQSDSQVTFDVPYLYNTQRRPLTFHFELFSSGETSHVVGTAAWSIDAPHQALWGEQSPLGGLHKVTFSNGHGAENMVHMSFQVVIVTPLDKVFKGQPFTWHYKTPQIIGHRGLGANREIRNGQSRLQIGENTVLSLTKGGELGATMVEFDVQLSKDLVPIIYHDFEFKEFGVPIPISSFNASQFLALRESPNSTIKRSKSLDTLHTPSSDRPYTVGKNGAGTIQGSFPTLKEFFLKVPIRTGFNIEIKYPMGDKETSVAHPVELNLYVDKILEVVAEYGGDREIVFSSFHPEVVRALSLKQTHYPILFLTEGGTHDDPSWTDPRVTSLQGALDYSVALGIAGVVTHVPPIVNNPNLVRMFKEANKLLFTYGQLSNDTEIALMQAERGVDGIIVDHVGSIVKAFKSHRLL</sequence>
<reference evidence="4 5" key="1">
    <citation type="journal article" date="2019" name="Sci. Rep.">
        <title>Comparative genomics of chytrid fungi reveal insights into the obligate biotrophic and pathogenic lifestyle of Synchytrium endobioticum.</title>
        <authorList>
            <person name="van de Vossenberg B.T.L.H."/>
            <person name="Warris S."/>
            <person name="Nguyen H.D.T."/>
            <person name="van Gent-Pelzer M.P.E."/>
            <person name="Joly D.L."/>
            <person name="van de Geest H.C."/>
            <person name="Bonants P.J.M."/>
            <person name="Smith D.S."/>
            <person name="Levesque C.A."/>
            <person name="van der Lee T.A.J."/>
        </authorList>
    </citation>
    <scope>NUCLEOTIDE SEQUENCE [LARGE SCALE GENOMIC DNA]</scope>
    <source>
        <strain evidence="4 5">JEL517</strain>
    </source>
</reference>
<dbReference type="STRING" id="1806994.A0A507C375"/>
<dbReference type="RefSeq" id="XP_031024712.1">
    <property type="nucleotide sequence ID" value="XM_031169251.1"/>
</dbReference>
<gene>
    <name evidence="4" type="ORF">SmJEL517_g03323</name>
</gene>
<dbReference type="PANTHER" id="PTHR22958:SF1">
    <property type="entry name" value="GLYCEROPHOSPHOCHOLINE PHOSPHODIESTERASE GPCPD1"/>
    <property type="match status" value="1"/>
</dbReference>
<dbReference type="InterPro" id="IPR017946">
    <property type="entry name" value="PLC-like_Pdiesterase_TIM-brl"/>
</dbReference>
<comment type="caution">
    <text evidence="4">The sequence shown here is derived from an EMBL/GenBank/DDBJ whole genome shotgun (WGS) entry which is preliminary data.</text>
</comment>
<dbReference type="Gene3D" id="3.20.20.190">
    <property type="entry name" value="Phosphatidylinositol (PI) phosphodiesterase"/>
    <property type="match status" value="1"/>
</dbReference>
<dbReference type="GeneID" id="42004548"/>
<evidence type="ECO:0000313" key="5">
    <source>
        <dbReference type="Proteomes" id="UP000319731"/>
    </source>
</evidence>
<evidence type="ECO:0000313" key="4">
    <source>
        <dbReference type="EMBL" id="TPX33828.1"/>
    </source>
</evidence>
<keyword evidence="5" id="KW-1185">Reference proteome</keyword>
<evidence type="ECO:0000259" key="3">
    <source>
        <dbReference type="PROSITE" id="PS51704"/>
    </source>
</evidence>
<feature type="compositionally biased region" description="Polar residues" evidence="2">
    <location>
        <begin position="243"/>
        <end position="258"/>
    </location>
</feature>
<protein>
    <recommendedName>
        <fullName evidence="3">GP-PDE domain-containing protein</fullName>
    </recommendedName>
</protein>